<dbReference type="PANTHER" id="PTHR43031:SF1">
    <property type="entry name" value="PYRIDINE NUCLEOTIDE-DISULPHIDE OXIDOREDUCTASE"/>
    <property type="match status" value="1"/>
</dbReference>
<dbReference type="RefSeq" id="WP_089408941.1">
    <property type="nucleotide sequence ID" value="NZ_FZOU01000004.1"/>
</dbReference>
<dbReference type="InterPro" id="IPR036873">
    <property type="entry name" value="Rhodanese-like_dom_sf"/>
</dbReference>
<organism evidence="3 4">
    <name type="scientific">Granulicella rosea</name>
    <dbReference type="NCBI Taxonomy" id="474952"/>
    <lineage>
        <taxon>Bacteria</taxon>
        <taxon>Pseudomonadati</taxon>
        <taxon>Acidobacteriota</taxon>
        <taxon>Terriglobia</taxon>
        <taxon>Terriglobales</taxon>
        <taxon>Acidobacteriaceae</taxon>
        <taxon>Granulicella</taxon>
    </lineage>
</organism>
<dbReference type="Proteomes" id="UP000198356">
    <property type="component" value="Unassembled WGS sequence"/>
</dbReference>
<dbReference type="SUPFAM" id="SSF52821">
    <property type="entry name" value="Rhodanese/Cell cycle control phosphatase"/>
    <property type="match status" value="1"/>
</dbReference>
<keyword evidence="1" id="KW-0732">Signal</keyword>
<dbReference type="GO" id="GO:0016740">
    <property type="term" value="F:transferase activity"/>
    <property type="evidence" value="ECO:0007669"/>
    <property type="project" value="UniProtKB-KW"/>
</dbReference>
<dbReference type="Gene3D" id="3.40.250.10">
    <property type="entry name" value="Rhodanese-like domain"/>
    <property type="match status" value="1"/>
</dbReference>
<sequence length="168" mass="17484">MLKKIVVISAVSLMPSIAFAQQPVAPAPAKQWATAQEQEPASKAKKLTREEFDSLVAHPDEVQLIDIRTPEEIAANGGFPSYLNIQLADLKGRIGEVSKDRLIITISSSTARAGVAADLLAANGLMVAGAIGAQSYVAEGGTLQKKATVNASNAGKRTSQTASIASSK</sequence>
<evidence type="ECO:0000259" key="2">
    <source>
        <dbReference type="PROSITE" id="PS50206"/>
    </source>
</evidence>
<feature type="signal peptide" evidence="1">
    <location>
        <begin position="1"/>
        <end position="20"/>
    </location>
</feature>
<name>A0A239K5N8_9BACT</name>
<dbReference type="PANTHER" id="PTHR43031">
    <property type="entry name" value="FAD-DEPENDENT OXIDOREDUCTASE"/>
    <property type="match status" value="1"/>
</dbReference>
<evidence type="ECO:0000313" key="3">
    <source>
        <dbReference type="EMBL" id="SNT13058.1"/>
    </source>
</evidence>
<evidence type="ECO:0000313" key="4">
    <source>
        <dbReference type="Proteomes" id="UP000198356"/>
    </source>
</evidence>
<reference evidence="3 4" key="1">
    <citation type="submission" date="2017-06" db="EMBL/GenBank/DDBJ databases">
        <authorList>
            <person name="Kim H.J."/>
            <person name="Triplett B.A."/>
        </authorList>
    </citation>
    <scope>NUCLEOTIDE SEQUENCE [LARGE SCALE GENOMIC DNA]</scope>
    <source>
        <strain evidence="3 4">DSM 18704</strain>
    </source>
</reference>
<feature type="domain" description="Rhodanese" evidence="2">
    <location>
        <begin position="58"/>
        <end position="145"/>
    </location>
</feature>
<dbReference type="EMBL" id="FZOU01000004">
    <property type="protein sequence ID" value="SNT13058.1"/>
    <property type="molecule type" value="Genomic_DNA"/>
</dbReference>
<protein>
    <submittedName>
        <fullName evidence="3">Rhodanese-related sulfurtransferase</fullName>
    </submittedName>
</protein>
<dbReference type="AlphaFoldDB" id="A0A239K5N8"/>
<evidence type="ECO:0000256" key="1">
    <source>
        <dbReference type="SAM" id="SignalP"/>
    </source>
</evidence>
<feature type="chain" id="PRO_5013212477" evidence="1">
    <location>
        <begin position="21"/>
        <end position="168"/>
    </location>
</feature>
<dbReference type="PROSITE" id="PS50206">
    <property type="entry name" value="RHODANESE_3"/>
    <property type="match status" value="1"/>
</dbReference>
<accession>A0A239K5N8</accession>
<dbReference type="InterPro" id="IPR001763">
    <property type="entry name" value="Rhodanese-like_dom"/>
</dbReference>
<dbReference type="OrthoDB" id="30052at2"/>
<keyword evidence="3" id="KW-0808">Transferase</keyword>
<keyword evidence="4" id="KW-1185">Reference proteome</keyword>
<proteinExistence type="predicted"/>
<gene>
    <name evidence="3" type="ORF">SAMN05421770_104296</name>
</gene>
<dbReference type="InterPro" id="IPR050229">
    <property type="entry name" value="GlpE_sulfurtransferase"/>
</dbReference>